<sequence length="57" mass="6138">MSLTLLFSGAIAPFLLMLSPISLATARDCLDWDVPAKAVDVAVEKPCPKKKPPLLLM</sequence>
<accession>A0A081RH46</accession>
<dbReference type="RefSeq" id="WP_169804651.1">
    <property type="nucleotide sequence ID" value="NZ_JFHR01000009.1"/>
</dbReference>
<name>A0A081RH46_SPHCR</name>
<proteinExistence type="predicted"/>
<protein>
    <submittedName>
        <fullName evidence="1">Uncharacterized protein</fullName>
    </submittedName>
</protein>
<reference evidence="1 2" key="1">
    <citation type="submission" date="2014-02" db="EMBL/GenBank/DDBJ databases">
        <title>Whole genome sequence of Sphingobium chlorophenolicum NBRC 16172.</title>
        <authorList>
            <person name="Gan H.M."/>
            <person name="Gan H.Y."/>
            <person name="Chew T.H."/>
            <person name="Savka M.A."/>
        </authorList>
    </citation>
    <scope>NUCLEOTIDE SEQUENCE [LARGE SCALE GENOMIC DNA]</scope>
    <source>
        <strain evidence="1 2">NBRC 16172</strain>
    </source>
</reference>
<dbReference type="AlphaFoldDB" id="A0A081RH46"/>
<gene>
    <name evidence="1" type="ORF">BV95_01052</name>
</gene>
<dbReference type="Proteomes" id="UP000028411">
    <property type="component" value="Unassembled WGS sequence"/>
</dbReference>
<evidence type="ECO:0000313" key="1">
    <source>
        <dbReference type="EMBL" id="KEQ54519.1"/>
    </source>
</evidence>
<organism evidence="1 2">
    <name type="scientific">Sphingobium chlorophenolicum</name>
    <dbReference type="NCBI Taxonomy" id="46429"/>
    <lineage>
        <taxon>Bacteria</taxon>
        <taxon>Pseudomonadati</taxon>
        <taxon>Pseudomonadota</taxon>
        <taxon>Alphaproteobacteria</taxon>
        <taxon>Sphingomonadales</taxon>
        <taxon>Sphingomonadaceae</taxon>
        <taxon>Sphingobium</taxon>
    </lineage>
</organism>
<dbReference type="PATRIC" id="fig|46429.4.peg.1012"/>
<dbReference type="EMBL" id="JFHR01000009">
    <property type="protein sequence ID" value="KEQ54519.1"/>
    <property type="molecule type" value="Genomic_DNA"/>
</dbReference>
<evidence type="ECO:0000313" key="2">
    <source>
        <dbReference type="Proteomes" id="UP000028411"/>
    </source>
</evidence>
<comment type="caution">
    <text evidence="1">The sequence shown here is derived from an EMBL/GenBank/DDBJ whole genome shotgun (WGS) entry which is preliminary data.</text>
</comment>